<dbReference type="PRINTS" id="PR00838">
    <property type="entry name" value="V5ALLERGEN"/>
</dbReference>
<organism evidence="9 10">
    <name type="scientific">Anopheles christyi</name>
    <dbReference type="NCBI Taxonomy" id="43041"/>
    <lineage>
        <taxon>Eukaryota</taxon>
        <taxon>Metazoa</taxon>
        <taxon>Ecdysozoa</taxon>
        <taxon>Arthropoda</taxon>
        <taxon>Hexapoda</taxon>
        <taxon>Insecta</taxon>
        <taxon>Pterygota</taxon>
        <taxon>Neoptera</taxon>
        <taxon>Endopterygota</taxon>
        <taxon>Diptera</taxon>
        <taxon>Nematocera</taxon>
        <taxon>Culicoidea</taxon>
        <taxon>Culicidae</taxon>
        <taxon>Anophelinae</taxon>
        <taxon>Anopheles</taxon>
    </lineage>
</organism>
<keyword evidence="3" id="KW-0964">Secreted</keyword>
<evidence type="ECO:0000256" key="6">
    <source>
        <dbReference type="ARBA" id="ARBA00068306"/>
    </source>
</evidence>
<comment type="subcellular location">
    <subcellularLocation>
        <location evidence="1">Secreted</location>
    </subcellularLocation>
</comment>
<evidence type="ECO:0000259" key="8">
    <source>
        <dbReference type="SMART" id="SM00198"/>
    </source>
</evidence>
<proteinExistence type="inferred from homology"/>
<keyword evidence="10" id="KW-1185">Reference proteome</keyword>
<evidence type="ECO:0000256" key="5">
    <source>
        <dbReference type="ARBA" id="ARBA00023180"/>
    </source>
</evidence>
<dbReference type="Pfam" id="PF00188">
    <property type="entry name" value="CAP"/>
    <property type="match status" value="1"/>
</dbReference>
<dbReference type="InterPro" id="IPR001283">
    <property type="entry name" value="CRISP-related"/>
</dbReference>
<evidence type="ECO:0000256" key="7">
    <source>
        <dbReference type="SAM" id="SignalP"/>
    </source>
</evidence>
<dbReference type="CDD" id="cd05380">
    <property type="entry name" value="CAP_euk"/>
    <property type="match status" value="1"/>
</dbReference>
<dbReference type="Gene3D" id="3.40.33.10">
    <property type="entry name" value="CAP"/>
    <property type="match status" value="1"/>
</dbReference>
<feature type="domain" description="SCP" evidence="8">
    <location>
        <begin position="63"/>
        <end position="222"/>
    </location>
</feature>
<name>A0A240PMU9_9DIPT</name>
<dbReference type="InterPro" id="IPR035940">
    <property type="entry name" value="CAP_sf"/>
</dbReference>
<dbReference type="InterPro" id="IPR034763">
    <property type="entry name" value="P14a_insect"/>
</dbReference>
<dbReference type="PANTHER" id="PTHR10334">
    <property type="entry name" value="CYSTEINE-RICH SECRETORY PROTEIN-RELATED"/>
    <property type="match status" value="1"/>
</dbReference>
<accession>A0A240PMU9</accession>
<protein>
    <recommendedName>
        <fullName evidence="6">Venom allergen-1</fullName>
    </recommendedName>
</protein>
<dbReference type="FunFam" id="3.40.33.10:FF:000007">
    <property type="entry name" value="Venom allergen"/>
    <property type="match status" value="1"/>
</dbReference>
<dbReference type="SMART" id="SM00198">
    <property type="entry name" value="SCP"/>
    <property type="match status" value="1"/>
</dbReference>
<dbReference type="InterPro" id="IPR014044">
    <property type="entry name" value="CAP_dom"/>
</dbReference>
<reference evidence="10" key="1">
    <citation type="submission" date="2013-03" db="EMBL/GenBank/DDBJ databases">
        <title>The Genome Sequence of Anopheles christyi ACHKN1017.</title>
        <authorList>
            <consortium name="The Broad Institute Genomics Platform"/>
            <person name="Neafsey D.E."/>
            <person name="Besansky N."/>
            <person name="Walker B."/>
            <person name="Young S.K."/>
            <person name="Zeng Q."/>
            <person name="Gargeya S."/>
            <person name="Fitzgerald M."/>
            <person name="Haas B."/>
            <person name="Abouelleil A."/>
            <person name="Allen A.W."/>
            <person name="Alvarado L."/>
            <person name="Arachchi H.M."/>
            <person name="Berlin A.M."/>
            <person name="Chapman S.B."/>
            <person name="Gainer-Dewar J."/>
            <person name="Goldberg J."/>
            <person name="Griggs A."/>
            <person name="Gujja S."/>
            <person name="Hansen M."/>
            <person name="Howarth C."/>
            <person name="Imamovic A."/>
            <person name="Ireland A."/>
            <person name="Larimer J."/>
            <person name="McCowan C."/>
            <person name="Murphy C."/>
            <person name="Pearson M."/>
            <person name="Poon T.W."/>
            <person name="Priest M."/>
            <person name="Roberts A."/>
            <person name="Saif S."/>
            <person name="Shea T."/>
            <person name="Sisk P."/>
            <person name="Sykes S."/>
            <person name="Wortman J."/>
            <person name="Nusbaum C."/>
            <person name="Birren B."/>
        </authorList>
    </citation>
    <scope>NUCLEOTIDE SEQUENCE [LARGE SCALE GENOMIC DNA]</scope>
    <source>
        <strain evidence="10">ACHKN1017</strain>
    </source>
</reference>
<dbReference type="AlphaFoldDB" id="A0A240PMU9"/>
<keyword evidence="4 7" id="KW-0732">Signal</keyword>
<feature type="chain" id="PRO_5012941375" description="Venom allergen-1" evidence="7">
    <location>
        <begin position="21"/>
        <end position="258"/>
    </location>
</feature>
<dbReference type="Proteomes" id="UP000075881">
    <property type="component" value="Unassembled WGS sequence"/>
</dbReference>
<evidence type="ECO:0000256" key="2">
    <source>
        <dbReference type="ARBA" id="ARBA00009923"/>
    </source>
</evidence>
<dbReference type="InterPro" id="IPR002413">
    <property type="entry name" value="V5_allergen-like"/>
</dbReference>
<dbReference type="VEuPathDB" id="VectorBase:ACHR014940"/>
<evidence type="ECO:0000313" key="9">
    <source>
        <dbReference type="EnsemblMetazoa" id="ACHR014940-PA"/>
    </source>
</evidence>
<feature type="signal peptide" evidence="7">
    <location>
        <begin position="1"/>
        <end position="20"/>
    </location>
</feature>
<evidence type="ECO:0000256" key="4">
    <source>
        <dbReference type="ARBA" id="ARBA00022729"/>
    </source>
</evidence>
<dbReference type="SUPFAM" id="SSF55797">
    <property type="entry name" value="PR-1-like"/>
    <property type="match status" value="1"/>
</dbReference>
<sequence>MASWIFVALVCSLVGGLAQAQVNYCTNSYCRNNRPNVGCNPPAIPGGPSCAGLSPAVITLDSSLQSLILSEHNTRRSQLALGQLRPFLPAIRMPTLTWDVELARQAGNNARSCVYQHDSCRNTPVYAWAGQNLAISQFYGTTRTIAQLVTSAINSWWNEYSATTQGQLNSYPRTSPSPAIGHFTQMASDQTAKIGCAMQHWTSGRWLTYYFVCNYAVTNVSDRPIYKSGPTASKCATGRNPALPGLCSASEPINPVPN</sequence>
<evidence type="ECO:0000256" key="1">
    <source>
        <dbReference type="ARBA" id="ARBA00004613"/>
    </source>
</evidence>
<dbReference type="EnsemblMetazoa" id="ACHR014940-RA">
    <property type="protein sequence ID" value="ACHR014940-PA"/>
    <property type="gene ID" value="ACHR014940"/>
</dbReference>
<keyword evidence="5" id="KW-0325">Glycoprotein</keyword>
<dbReference type="PRINTS" id="PR00837">
    <property type="entry name" value="V5TPXLIKE"/>
</dbReference>
<dbReference type="GO" id="GO:0005576">
    <property type="term" value="C:extracellular region"/>
    <property type="evidence" value="ECO:0007669"/>
    <property type="project" value="UniProtKB-SubCell"/>
</dbReference>
<evidence type="ECO:0000256" key="3">
    <source>
        <dbReference type="ARBA" id="ARBA00022525"/>
    </source>
</evidence>
<reference evidence="9" key="2">
    <citation type="submission" date="2020-05" db="UniProtKB">
        <authorList>
            <consortium name="EnsemblMetazoa"/>
        </authorList>
    </citation>
    <scope>IDENTIFICATION</scope>
    <source>
        <strain evidence="9">ACHKN1017</strain>
    </source>
</reference>
<comment type="similarity">
    <text evidence="2">Belongs to the CRISP family.</text>
</comment>
<dbReference type="PIRSF" id="PIRSF038921">
    <property type="entry name" value="P14a"/>
    <property type="match status" value="1"/>
</dbReference>
<evidence type="ECO:0000313" key="10">
    <source>
        <dbReference type="Proteomes" id="UP000075881"/>
    </source>
</evidence>